<dbReference type="EMBL" id="QGMK01000082">
    <property type="protein sequence ID" value="TVY84467.1"/>
    <property type="molecule type" value="Genomic_DNA"/>
</dbReference>
<dbReference type="PANTHER" id="PTHR35569">
    <property type="entry name" value="CYANAMIDE HYDRATASE DDI2-RELATED"/>
    <property type="match status" value="1"/>
</dbReference>
<dbReference type="Proteomes" id="UP000469558">
    <property type="component" value="Unassembled WGS sequence"/>
</dbReference>
<sequence>MQFKLDLTVQVLVAFCFCPSHGFHHKLPRNINEKPTTVVGGVTVIDTPLVRAAQVYARQYSDDFLYNHVMRTWLFGVLFINNNATLQNTTDLEVHALGALLHDLGLGGLSLNASFITENRRFEVDSGFAATDFVKDQVEDADESSDWEAQRLQLLWDSIVLSSEPKFSLYKEATVQTVTYGVLIDLSNSSGAEYNISSADYNGVVADFPYLNFLSGVNQTLVELATRKPNSTYDSWQQAFGDAFVPHYSAFGYRFLDIFNPPA</sequence>
<reference evidence="2 3" key="1">
    <citation type="submission" date="2018-05" db="EMBL/GenBank/DDBJ databases">
        <title>Genome sequencing and assembly of the regulated plant pathogen Lachnellula willkommii and related sister species for the development of diagnostic species identification markers.</title>
        <authorList>
            <person name="Giroux E."/>
            <person name="Bilodeau G."/>
        </authorList>
    </citation>
    <scope>NUCLEOTIDE SEQUENCE [LARGE SCALE GENOMIC DNA]</scope>
    <source>
        <strain evidence="2 3">CBS 268.59</strain>
    </source>
</reference>
<keyword evidence="1" id="KW-0732">Signal</keyword>
<evidence type="ECO:0000256" key="1">
    <source>
        <dbReference type="SAM" id="SignalP"/>
    </source>
</evidence>
<accession>A0A8T9CJ00</accession>
<name>A0A8T9CJ00_9HELO</name>
<feature type="signal peptide" evidence="1">
    <location>
        <begin position="1"/>
        <end position="22"/>
    </location>
</feature>
<organism evidence="2 3">
    <name type="scientific">Lachnellula suecica</name>
    <dbReference type="NCBI Taxonomy" id="602035"/>
    <lineage>
        <taxon>Eukaryota</taxon>
        <taxon>Fungi</taxon>
        <taxon>Dikarya</taxon>
        <taxon>Ascomycota</taxon>
        <taxon>Pezizomycotina</taxon>
        <taxon>Leotiomycetes</taxon>
        <taxon>Helotiales</taxon>
        <taxon>Lachnaceae</taxon>
        <taxon>Lachnellula</taxon>
    </lineage>
</organism>
<dbReference type="OrthoDB" id="2378324at2759"/>
<comment type="caution">
    <text evidence="2">The sequence shown here is derived from an EMBL/GenBank/DDBJ whole genome shotgun (WGS) entry which is preliminary data.</text>
</comment>
<evidence type="ECO:0008006" key="4">
    <source>
        <dbReference type="Google" id="ProtNLM"/>
    </source>
</evidence>
<feature type="chain" id="PRO_5035937813" description="HD domain-containing protein" evidence="1">
    <location>
        <begin position="23"/>
        <end position="263"/>
    </location>
</feature>
<evidence type="ECO:0000313" key="3">
    <source>
        <dbReference type="Proteomes" id="UP000469558"/>
    </source>
</evidence>
<keyword evidence="3" id="KW-1185">Reference proteome</keyword>
<proteinExistence type="predicted"/>
<evidence type="ECO:0000313" key="2">
    <source>
        <dbReference type="EMBL" id="TVY84467.1"/>
    </source>
</evidence>
<dbReference type="PANTHER" id="PTHR35569:SF1">
    <property type="entry name" value="CYANAMIDE HYDRATASE DDI2-RELATED"/>
    <property type="match status" value="1"/>
</dbReference>
<gene>
    <name evidence="2" type="ORF">LSUE1_G001283</name>
</gene>
<protein>
    <recommendedName>
        <fullName evidence="4">HD domain-containing protein</fullName>
    </recommendedName>
</protein>
<dbReference type="AlphaFoldDB" id="A0A8T9CJ00"/>